<evidence type="ECO:0000313" key="1">
    <source>
        <dbReference type="EMBL" id="QHT76397.1"/>
    </source>
</evidence>
<name>A0A6C0H7N1_9ZZZZ</name>
<sequence>MINYFYKKYFRFNNKQPPYKQNHNNIIMFYNMFKTFFIFIKKLKCIKISEKNK</sequence>
<organism evidence="1">
    <name type="scientific">viral metagenome</name>
    <dbReference type="NCBI Taxonomy" id="1070528"/>
    <lineage>
        <taxon>unclassified sequences</taxon>
        <taxon>metagenomes</taxon>
        <taxon>organismal metagenomes</taxon>
    </lineage>
</organism>
<proteinExistence type="predicted"/>
<dbReference type="EMBL" id="MN739896">
    <property type="protein sequence ID" value="QHT76397.1"/>
    <property type="molecule type" value="Genomic_DNA"/>
</dbReference>
<reference evidence="1" key="1">
    <citation type="journal article" date="2020" name="Nature">
        <title>Giant virus diversity and host interactions through global metagenomics.</title>
        <authorList>
            <person name="Schulz F."/>
            <person name="Roux S."/>
            <person name="Paez-Espino D."/>
            <person name="Jungbluth S."/>
            <person name="Walsh D.A."/>
            <person name="Denef V.J."/>
            <person name="McMahon K.D."/>
            <person name="Konstantinidis K.T."/>
            <person name="Eloe-Fadrosh E.A."/>
            <person name="Kyrpides N.C."/>
            <person name="Woyke T."/>
        </authorList>
    </citation>
    <scope>NUCLEOTIDE SEQUENCE</scope>
    <source>
        <strain evidence="1">GVMAG-M-3300023179-82</strain>
    </source>
</reference>
<dbReference type="AlphaFoldDB" id="A0A6C0H7N1"/>
<accession>A0A6C0H7N1</accession>
<protein>
    <submittedName>
        <fullName evidence="1">Uncharacterized protein</fullName>
    </submittedName>
</protein>